<dbReference type="GO" id="GO:0005524">
    <property type="term" value="F:ATP binding"/>
    <property type="evidence" value="ECO:0007669"/>
    <property type="project" value="UniProtKB-UniRule"/>
</dbReference>
<dbReference type="SUPFAM" id="SSF57959">
    <property type="entry name" value="Leucine zipper domain"/>
    <property type="match status" value="1"/>
</dbReference>
<evidence type="ECO:0000256" key="4">
    <source>
        <dbReference type="ARBA" id="ARBA00007361"/>
    </source>
</evidence>
<keyword evidence="16 32" id="KW-0067">ATP-binding</keyword>
<dbReference type="PROSITE" id="PS50217">
    <property type="entry name" value="BZIP"/>
    <property type="match status" value="1"/>
</dbReference>
<evidence type="ECO:0000256" key="29">
    <source>
        <dbReference type="ARBA" id="ARBA00057520"/>
    </source>
</evidence>
<evidence type="ECO:0000256" key="19">
    <source>
        <dbReference type="ARBA" id="ARBA00022989"/>
    </source>
</evidence>
<dbReference type="GO" id="GO:0004674">
    <property type="term" value="F:protein serine/threonine kinase activity"/>
    <property type="evidence" value="ECO:0007669"/>
    <property type="project" value="UniProtKB-KW"/>
</dbReference>
<dbReference type="InterPro" id="IPR017441">
    <property type="entry name" value="Protein_kinase_ATP_BS"/>
</dbReference>
<evidence type="ECO:0000259" key="36">
    <source>
        <dbReference type="PROSITE" id="PS50217"/>
    </source>
</evidence>
<keyword evidence="15" id="KW-0256">Endoplasmic reticulum</keyword>
<feature type="region of interest" description="Disordered" evidence="34">
    <location>
        <begin position="888"/>
        <end position="972"/>
    </location>
</feature>
<dbReference type="Gene3D" id="1.10.510.10">
    <property type="entry name" value="Transferase(Phosphotransferase) domain 1"/>
    <property type="match status" value="1"/>
</dbReference>
<evidence type="ECO:0000256" key="7">
    <source>
        <dbReference type="ARBA" id="ARBA00012513"/>
    </source>
</evidence>
<dbReference type="PROSITE" id="PS50011">
    <property type="entry name" value="PROTEIN_KINASE_DOM"/>
    <property type="match status" value="1"/>
</dbReference>
<keyword evidence="19" id="KW-1133">Transmembrane helix</keyword>
<dbReference type="Pfam" id="PF00069">
    <property type="entry name" value="Pkinase"/>
    <property type="match status" value="1"/>
</dbReference>
<evidence type="ECO:0000256" key="33">
    <source>
        <dbReference type="SAM" id="Coils"/>
    </source>
</evidence>
<dbReference type="GO" id="GO:0003700">
    <property type="term" value="F:DNA-binding transcription factor activity"/>
    <property type="evidence" value="ECO:0007669"/>
    <property type="project" value="InterPro"/>
</dbReference>
<dbReference type="GO" id="GO:0005789">
    <property type="term" value="C:endoplasmic reticulum membrane"/>
    <property type="evidence" value="ECO:0007669"/>
    <property type="project" value="UniProtKB-SubCell"/>
</dbReference>
<feature type="compositionally biased region" description="Polar residues" evidence="34">
    <location>
        <begin position="843"/>
        <end position="853"/>
    </location>
</feature>
<dbReference type="Proteomes" id="UP001221898">
    <property type="component" value="Unassembled WGS sequence"/>
</dbReference>
<evidence type="ECO:0000256" key="31">
    <source>
        <dbReference type="ARBA" id="ARBA00080118"/>
    </source>
</evidence>
<dbReference type="InterPro" id="IPR004827">
    <property type="entry name" value="bZIP"/>
</dbReference>
<keyword evidence="26" id="KW-0539">Nucleus</keyword>
<keyword evidence="10" id="KW-0808">Transferase</keyword>
<dbReference type="Gene3D" id="3.30.1330.30">
    <property type="match status" value="2"/>
</dbReference>
<comment type="catalytic activity">
    <reaction evidence="27">
        <text>L-threonyl-[protein] + ATP = O-phospho-L-threonyl-[protein] + ADP + H(+)</text>
        <dbReference type="Rhea" id="RHEA:46608"/>
        <dbReference type="Rhea" id="RHEA-COMP:11060"/>
        <dbReference type="Rhea" id="RHEA-COMP:11605"/>
        <dbReference type="ChEBI" id="CHEBI:15378"/>
        <dbReference type="ChEBI" id="CHEBI:30013"/>
        <dbReference type="ChEBI" id="CHEBI:30616"/>
        <dbReference type="ChEBI" id="CHEBI:61977"/>
        <dbReference type="ChEBI" id="CHEBI:456216"/>
        <dbReference type="EC" id="2.7.11.1"/>
    </reaction>
</comment>
<evidence type="ECO:0000256" key="6">
    <source>
        <dbReference type="ARBA" id="ARBA00011195"/>
    </source>
</evidence>
<dbReference type="InterPro" id="IPR000719">
    <property type="entry name" value="Prot_kinase_dom"/>
</dbReference>
<protein>
    <recommendedName>
        <fullName evidence="30">Serine/threonine-protein kinase NIM1</fullName>
        <ecNumber evidence="7">2.7.11.1</ecNumber>
    </recommendedName>
    <alternativeName>
        <fullName evidence="31">NIM1 serine/threonine-protein kinase</fullName>
    </alternativeName>
</protein>
<feature type="region of interest" description="Disordered" evidence="34">
    <location>
        <begin position="522"/>
        <end position="560"/>
    </location>
</feature>
<dbReference type="CDD" id="cd14075">
    <property type="entry name" value="STKc_NIM1"/>
    <property type="match status" value="1"/>
</dbReference>
<keyword evidence="20" id="KW-0805">Transcription regulation</keyword>
<keyword evidence="18" id="KW-0735">Signal-anchor</keyword>
<feature type="compositionally biased region" description="Basic and acidic residues" evidence="34">
    <location>
        <begin position="888"/>
        <end position="898"/>
    </location>
</feature>
<feature type="compositionally biased region" description="Low complexity" evidence="34">
    <location>
        <begin position="527"/>
        <end position="536"/>
    </location>
</feature>
<feature type="coiled-coil region" evidence="33">
    <location>
        <begin position="697"/>
        <end position="738"/>
    </location>
</feature>
<proteinExistence type="inferred from homology"/>
<keyword evidence="22" id="KW-0472">Membrane</keyword>
<comment type="similarity">
    <text evidence="5">Belongs to the bZIP family. ATF subfamily.</text>
</comment>
<dbReference type="GO" id="GO:0046872">
    <property type="term" value="F:metal ion binding"/>
    <property type="evidence" value="ECO:0007669"/>
    <property type="project" value="UniProtKB-KW"/>
</dbReference>
<name>A0AAD7WY70_9TELE</name>
<sequence>MTAVCPNVDSALDIVGPALQSVGPALGNEVAVPCSHRYARWSRQDSSDIATDDEGGAPRRLTALERLNLDMCQDEKMVREVTVGRRIGFYKIRGEIGCGNFSHVKLGVHALTRDKVAIKILDKTKLDQKTQRLLSREISSMERLHHPNVIRLYEVVETLSRLHLVMEYAGGGELYTKISTEGKLSDIDCKIVFSQILSAVKHMHDNSIIHRDLKAENVFYTCSTCVKVGDFGFSTVSRRDETLNTFCGSPPYAAPELFRDEHYVGTCVDVWALGIMLFFMATCTMPFRADTVAKLKRCILEGAYTVPPFIPEPCQRLIRAILQPLPADRCSVDQMMGCEWLLPVEFPHAMEPFRLDPLFLAEGEPGELDEDEVEVKGALEALGITGEHIRNNQGKDCRSSITGVYRILLHRAHKRRAMDSMPVVTHAVADGKKDRLRAYRSLRHTSKLCMSVTEEFPEMDGAELLGLLFQDNSAGEEDDLFFSGGTALMEDWFSEQDMLSGVDTEDFLSSLLGEEDIAPCLSHSPLGSDSGISDDSGNNHACHSPGASDTDPASSPAYPTDIQSEAADVVQTDHCYSLQQGDDDALQSVRSEKPDTDVFIDLDDWENMEMMEDHPGEVPPCTLAIEDNSQCNDANQFQFQGIVLTDEERRLLAKEGASLPAHLPLTKAEERTLKRVRRKIRNKQSAQESRKKKKVYVDGLENRVAVCTAHNQELQKKVQLLQKQNMSLIEQLRKLQALMKLSTMKTTTTSTCVMVFLLSFCLIIFPSVNPFGSSAGQKDLYAPSGVLSRTLRSIPVMESVEGVSTREVAEEEVSRVENSKAMFTGSQNHTPDYQLVERPESETGVNSNSSSDFPNPAGAEMKPAEGRRGVESPQVDYQVTGTNENWIDRKPTSARLEDPSETIPPAGRSTYDNTAPPAVTVADGRVAARTSEENSLPLSPRRYAMQATSGTEDGRTSRHEPDPREIARSPPLAGPRRFLEFGSIFGNIQGCDAVRIFEVPGFVAQDLDKSLHVVHSDDADVVVEAERLDQCEVDLQSDVTLVLLVGGQDAERNAMQSPGKSLTEALASAHAEGCLTIGVYESAKIMNDDPDSVSFCVLATDEEYERDVALQIHFTLIQAFCFDNDISIVRVNDMQRLVEILGDKAGDLEDAHCVLITNPTEDSWKDPALEKLHLFCEESRNLRSDEDQPEEGSSRSRAGRVHAGMSPRRERQVEHGGYCDRDSSVLGESTIEASDRMQCAGGALEELLVSAKKQDCLTVGVYESAQVMNVDPDSVAFCVLATDEEYEYDVALQIHFTLIQAFCFDNDINVVRVNDIERLADILGADESGEPKDTHCILVTSSEADSWKDPALEKLSLFCEESRSVYEWVPTITLPER</sequence>
<keyword evidence="25" id="KW-0325">Glycoprotein</keyword>
<feature type="domain" description="BZIP" evidence="36">
    <location>
        <begin position="672"/>
        <end position="735"/>
    </location>
</feature>
<keyword evidence="12" id="KW-0479">Metal-binding</keyword>
<comment type="subcellular location">
    <subcellularLocation>
        <location evidence="2">Endoplasmic reticulum membrane</location>
        <topology evidence="2">Single-pass type II membrane protein</topology>
    </subcellularLocation>
</comment>
<evidence type="ECO:0000256" key="17">
    <source>
        <dbReference type="ARBA" id="ARBA00022842"/>
    </source>
</evidence>
<accession>A0AAD7WY70</accession>
<comment type="caution">
    <text evidence="37">The sequence shown here is derived from an EMBL/GenBank/DDBJ whole genome shotgun (WGS) entry which is preliminary data.</text>
</comment>
<dbReference type="SMART" id="SM00338">
    <property type="entry name" value="BRLZ"/>
    <property type="match status" value="1"/>
</dbReference>
<dbReference type="Pfam" id="PF00170">
    <property type="entry name" value="bZIP_1"/>
    <property type="match status" value="1"/>
</dbReference>
<evidence type="ECO:0000256" key="2">
    <source>
        <dbReference type="ARBA" id="ARBA00004648"/>
    </source>
</evidence>
<evidence type="ECO:0000256" key="34">
    <source>
        <dbReference type="SAM" id="MobiDB-lite"/>
    </source>
</evidence>
<evidence type="ECO:0000256" key="24">
    <source>
        <dbReference type="ARBA" id="ARBA00023163"/>
    </source>
</evidence>
<evidence type="ECO:0000256" key="12">
    <source>
        <dbReference type="ARBA" id="ARBA00022723"/>
    </source>
</evidence>
<evidence type="ECO:0000256" key="26">
    <source>
        <dbReference type="ARBA" id="ARBA00023242"/>
    </source>
</evidence>
<keyword evidence="24" id="KW-0804">Transcription</keyword>
<evidence type="ECO:0000256" key="27">
    <source>
        <dbReference type="ARBA" id="ARBA00047899"/>
    </source>
</evidence>
<dbReference type="FunFam" id="1.10.510.10:FF:000346">
    <property type="entry name" value="Serine/threonine-protein kinase NIM1"/>
    <property type="match status" value="1"/>
</dbReference>
<keyword evidence="8" id="KW-0723">Serine/threonine-protein kinase</keyword>
<evidence type="ECO:0000256" key="10">
    <source>
        <dbReference type="ARBA" id="ARBA00022679"/>
    </source>
</evidence>
<dbReference type="PANTHER" id="PTHR10411:SF4">
    <property type="entry name" value="GROWTH ARREST AND DNA DAMAGE-INDUCIBLE PROTEIN GADD45 GAMMA"/>
    <property type="match status" value="1"/>
</dbReference>
<dbReference type="FunFam" id="3.30.200.20:FF:000003">
    <property type="entry name" value="Non-specific serine/threonine protein kinase"/>
    <property type="match status" value="1"/>
</dbReference>
<feature type="domain" description="Protein kinase" evidence="35">
    <location>
        <begin position="90"/>
        <end position="341"/>
    </location>
</feature>
<keyword evidence="21" id="KW-0238">DNA-binding</keyword>
<dbReference type="InterPro" id="IPR024824">
    <property type="entry name" value="GADD45"/>
</dbReference>
<keyword evidence="17" id="KW-0460">Magnesium</keyword>
<dbReference type="InterPro" id="IPR029064">
    <property type="entry name" value="Ribosomal_eL30-like_sf"/>
</dbReference>
<comment type="cofactor">
    <cofactor evidence="1">
        <name>Mg(2+)</name>
        <dbReference type="ChEBI" id="CHEBI:18420"/>
    </cofactor>
</comment>
<dbReference type="InterPro" id="IPR011009">
    <property type="entry name" value="Kinase-like_dom_sf"/>
</dbReference>
<dbReference type="InterPro" id="IPR049571">
    <property type="entry name" value="NIM1K_STKc"/>
</dbReference>
<evidence type="ECO:0000256" key="28">
    <source>
        <dbReference type="ARBA" id="ARBA00048679"/>
    </source>
</evidence>
<dbReference type="Gene3D" id="1.20.5.170">
    <property type="match status" value="1"/>
</dbReference>
<evidence type="ECO:0000256" key="32">
    <source>
        <dbReference type="PROSITE-ProRule" id="PRU10141"/>
    </source>
</evidence>
<evidence type="ECO:0000256" key="21">
    <source>
        <dbReference type="ARBA" id="ARBA00023125"/>
    </source>
</evidence>
<dbReference type="GO" id="GO:0003677">
    <property type="term" value="F:DNA binding"/>
    <property type="evidence" value="ECO:0007669"/>
    <property type="project" value="UniProtKB-KW"/>
</dbReference>
<evidence type="ECO:0000256" key="13">
    <source>
        <dbReference type="ARBA" id="ARBA00022741"/>
    </source>
</evidence>
<dbReference type="EC" id="2.7.11.1" evidence="7"/>
<keyword evidence="9" id="KW-0597">Phosphoprotein</keyword>
<evidence type="ECO:0000256" key="25">
    <source>
        <dbReference type="ARBA" id="ARBA00023180"/>
    </source>
</evidence>
<organism evidence="37 38">
    <name type="scientific">Aldrovandia affinis</name>
    <dbReference type="NCBI Taxonomy" id="143900"/>
    <lineage>
        <taxon>Eukaryota</taxon>
        <taxon>Metazoa</taxon>
        <taxon>Chordata</taxon>
        <taxon>Craniata</taxon>
        <taxon>Vertebrata</taxon>
        <taxon>Euteleostomi</taxon>
        <taxon>Actinopterygii</taxon>
        <taxon>Neopterygii</taxon>
        <taxon>Teleostei</taxon>
        <taxon>Notacanthiformes</taxon>
        <taxon>Halosauridae</taxon>
        <taxon>Aldrovandia</taxon>
    </lineage>
</organism>
<feature type="region of interest" description="Disordered" evidence="34">
    <location>
        <begin position="1181"/>
        <end position="1207"/>
    </location>
</feature>
<comment type="subunit">
    <text evidence="6">Binds DNA as a dimer.</text>
</comment>
<dbReference type="PANTHER" id="PTHR10411">
    <property type="entry name" value="GROWTH ARREST AND DNA DAMAGE-INDUCIBLE PROTEIN GADD45"/>
    <property type="match status" value="1"/>
</dbReference>
<evidence type="ECO:0000256" key="22">
    <source>
        <dbReference type="ARBA" id="ARBA00023136"/>
    </source>
</evidence>
<comment type="similarity">
    <text evidence="4">Belongs to the GADD45 family.</text>
</comment>
<keyword evidence="14" id="KW-0418">Kinase</keyword>
<dbReference type="FunFam" id="1.20.5.170:FF:000042">
    <property type="entry name" value="Cyclic AMP-responsive element-binding protein 3-like protein 3"/>
    <property type="match status" value="1"/>
</dbReference>
<dbReference type="CDD" id="cd14689">
    <property type="entry name" value="bZIP_CREB3"/>
    <property type="match status" value="1"/>
</dbReference>
<gene>
    <name evidence="37" type="ORF">AAFF_G00066090</name>
</gene>
<evidence type="ECO:0000256" key="15">
    <source>
        <dbReference type="ARBA" id="ARBA00022824"/>
    </source>
</evidence>
<comment type="similarity">
    <text evidence="3">Belongs to the protein kinase superfamily. CAMK Ser/Thr protein kinase family.</text>
</comment>
<keyword evidence="38" id="KW-1185">Reference proteome</keyword>
<evidence type="ECO:0000259" key="35">
    <source>
        <dbReference type="PROSITE" id="PS50011"/>
    </source>
</evidence>
<dbReference type="PROSITE" id="PS00107">
    <property type="entry name" value="PROTEIN_KINASE_ATP"/>
    <property type="match status" value="1"/>
</dbReference>
<reference evidence="37" key="1">
    <citation type="journal article" date="2023" name="Science">
        <title>Genome structures resolve the early diversification of teleost fishes.</title>
        <authorList>
            <person name="Parey E."/>
            <person name="Louis A."/>
            <person name="Montfort J."/>
            <person name="Bouchez O."/>
            <person name="Roques C."/>
            <person name="Iampietro C."/>
            <person name="Lluch J."/>
            <person name="Castinel A."/>
            <person name="Donnadieu C."/>
            <person name="Desvignes T."/>
            <person name="Floi Bucao C."/>
            <person name="Jouanno E."/>
            <person name="Wen M."/>
            <person name="Mejri S."/>
            <person name="Dirks R."/>
            <person name="Jansen H."/>
            <person name="Henkel C."/>
            <person name="Chen W.J."/>
            <person name="Zahm M."/>
            <person name="Cabau C."/>
            <person name="Klopp C."/>
            <person name="Thompson A.W."/>
            <person name="Robinson-Rechavi M."/>
            <person name="Braasch I."/>
            <person name="Lecointre G."/>
            <person name="Bobe J."/>
            <person name="Postlethwait J.H."/>
            <person name="Berthelot C."/>
            <person name="Roest Crollius H."/>
            <person name="Guiguen Y."/>
        </authorList>
    </citation>
    <scope>NUCLEOTIDE SEQUENCE</scope>
    <source>
        <strain evidence="37">NC1722</strain>
    </source>
</reference>
<dbReference type="FunFam" id="3.30.1330.30:FF:000012">
    <property type="entry name" value="growth arrest and DNA damage-inducible protein GADD45 alpha"/>
    <property type="match status" value="1"/>
</dbReference>
<evidence type="ECO:0000256" key="18">
    <source>
        <dbReference type="ARBA" id="ARBA00022968"/>
    </source>
</evidence>
<dbReference type="EMBL" id="JAINUG010000014">
    <property type="protein sequence ID" value="KAJ8414011.1"/>
    <property type="molecule type" value="Genomic_DNA"/>
</dbReference>
<dbReference type="InterPro" id="IPR008271">
    <property type="entry name" value="Ser/Thr_kinase_AS"/>
</dbReference>
<dbReference type="GO" id="GO:0051726">
    <property type="term" value="P:regulation of cell cycle"/>
    <property type="evidence" value="ECO:0007669"/>
    <property type="project" value="InterPro"/>
</dbReference>
<evidence type="ECO:0000256" key="9">
    <source>
        <dbReference type="ARBA" id="ARBA00022553"/>
    </source>
</evidence>
<keyword evidence="11" id="KW-0812">Transmembrane</keyword>
<dbReference type="SMART" id="SM00220">
    <property type="entry name" value="S_TKc"/>
    <property type="match status" value="1"/>
</dbReference>
<dbReference type="InterPro" id="IPR046347">
    <property type="entry name" value="bZIP_sf"/>
</dbReference>
<feature type="region of interest" description="Disordered" evidence="34">
    <location>
        <begin position="838"/>
        <end position="871"/>
    </location>
</feature>
<evidence type="ECO:0000256" key="8">
    <source>
        <dbReference type="ARBA" id="ARBA00022527"/>
    </source>
</evidence>
<evidence type="ECO:0000313" key="38">
    <source>
        <dbReference type="Proteomes" id="UP001221898"/>
    </source>
</evidence>
<dbReference type="InterPro" id="IPR004038">
    <property type="entry name" value="Ribosomal_eL8/eL30/eS12/Gad45"/>
</dbReference>
<comment type="catalytic activity">
    <reaction evidence="28">
        <text>L-seryl-[protein] + ATP = O-phospho-L-seryl-[protein] + ADP + H(+)</text>
        <dbReference type="Rhea" id="RHEA:17989"/>
        <dbReference type="Rhea" id="RHEA-COMP:9863"/>
        <dbReference type="Rhea" id="RHEA-COMP:11604"/>
        <dbReference type="ChEBI" id="CHEBI:15378"/>
        <dbReference type="ChEBI" id="CHEBI:29999"/>
        <dbReference type="ChEBI" id="CHEBI:30616"/>
        <dbReference type="ChEBI" id="CHEBI:83421"/>
        <dbReference type="ChEBI" id="CHEBI:456216"/>
        <dbReference type="EC" id="2.7.11.1"/>
    </reaction>
</comment>
<dbReference type="Pfam" id="PF01248">
    <property type="entry name" value="Ribosomal_L7Ae"/>
    <property type="match status" value="2"/>
</dbReference>
<evidence type="ECO:0000256" key="3">
    <source>
        <dbReference type="ARBA" id="ARBA00006692"/>
    </source>
</evidence>
<dbReference type="GO" id="GO:0005634">
    <property type="term" value="C:nucleus"/>
    <property type="evidence" value="ECO:0007669"/>
    <property type="project" value="InterPro"/>
</dbReference>
<feature type="compositionally biased region" description="Basic and acidic residues" evidence="34">
    <location>
        <begin position="952"/>
        <end position="967"/>
    </location>
</feature>
<evidence type="ECO:0000256" key="11">
    <source>
        <dbReference type="ARBA" id="ARBA00022692"/>
    </source>
</evidence>
<keyword evidence="33" id="KW-0175">Coiled coil</keyword>
<evidence type="ECO:0000256" key="23">
    <source>
        <dbReference type="ARBA" id="ARBA00023159"/>
    </source>
</evidence>
<evidence type="ECO:0000256" key="5">
    <source>
        <dbReference type="ARBA" id="ARBA00009050"/>
    </source>
</evidence>
<evidence type="ECO:0000256" key="1">
    <source>
        <dbReference type="ARBA" id="ARBA00001946"/>
    </source>
</evidence>
<comment type="function">
    <text evidence="29">Transcriptional activator. Binds the cAMP response element (CRE). Activates transcription through box-B element and CRE. Seems to function synergistically with atf6. Regulates FGF21 transcription.</text>
</comment>
<evidence type="ECO:0000256" key="20">
    <source>
        <dbReference type="ARBA" id="ARBA00023015"/>
    </source>
</evidence>
<evidence type="ECO:0000256" key="14">
    <source>
        <dbReference type="ARBA" id="ARBA00022777"/>
    </source>
</evidence>
<evidence type="ECO:0000256" key="16">
    <source>
        <dbReference type="ARBA" id="ARBA00022840"/>
    </source>
</evidence>
<feature type="binding site" evidence="32">
    <location>
        <position position="119"/>
    </location>
    <ligand>
        <name>ATP</name>
        <dbReference type="ChEBI" id="CHEBI:30616"/>
    </ligand>
</feature>
<evidence type="ECO:0000313" key="37">
    <source>
        <dbReference type="EMBL" id="KAJ8414011.1"/>
    </source>
</evidence>
<dbReference type="PROSITE" id="PS00108">
    <property type="entry name" value="PROTEIN_KINASE_ST"/>
    <property type="match status" value="1"/>
</dbReference>
<keyword evidence="23" id="KW-0010">Activator</keyword>
<evidence type="ECO:0000256" key="30">
    <source>
        <dbReference type="ARBA" id="ARBA00069491"/>
    </source>
</evidence>
<dbReference type="PROSITE" id="PS00036">
    <property type="entry name" value="BZIP_BASIC"/>
    <property type="match status" value="1"/>
</dbReference>
<keyword evidence="13 32" id="KW-0547">Nucleotide-binding</keyword>
<dbReference type="SUPFAM" id="SSF56112">
    <property type="entry name" value="Protein kinase-like (PK-like)"/>
    <property type="match status" value="1"/>
</dbReference>